<reference evidence="2 3" key="1">
    <citation type="journal article" date="2024" name="Commun. Biol.">
        <title>Comparative genomic analysis of thermophilic fungi reveals convergent evolutionary adaptations and gene losses.</title>
        <authorList>
            <person name="Steindorff A.S."/>
            <person name="Aguilar-Pontes M.V."/>
            <person name="Robinson A.J."/>
            <person name="Andreopoulos B."/>
            <person name="LaButti K."/>
            <person name="Kuo A."/>
            <person name="Mondo S."/>
            <person name="Riley R."/>
            <person name="Otillar R."/>
            <person name="Haridas S."/>
            <person name="Lipzen A."/>
            <person name="Grimwood J."/>
            <person name="Schmutz J."/>
            <person name="Clum A."/>
            <person name="Reid I.D."/>
            <person name="Moisan M.C."/>
            <person name="Butler G."/>
            <person name="Nguyen T.T.M."/>
            <person name="Dewar K."/>
            <person name="Conant G."/>
            <person name="Drula E."/>
            <person name="Henrissat B."/>
            <person name="Hansel C."/>
            <person name="Singer S."/>
            <person name="Hutchinson M.I."/>
            <person name="de Vries R.P."/>
            <person name="Natvig D.O."/>
            <person name="Powell A.J."/>
            <person name="Tsang A."/>
            <person name="Grigoriev I.V."/>
        </authorList>
    </citation>
    <scope>NUCLEOTIDE SEQUENCE [LARGE SCALE GENOMIC DNA]</scope>
    <source>
        <strain evidence="2 3">ATCC 24622</strain>
    </source>
</reference>
<feature type="compositionally biased region" description="Basic and acidic residues" evidence="1">
    <location>
        <begin position="853"/>
        <end position="874"/>
    </location>
</feature>
<feature type="compositionally biased region" description="Low complexity" evidence="1">
    <location>
        <begin position="33"/>
        <end position="48"/>
    </location>
</feature>
<feature type="compositionally biased region" description="Basic and acidic residues" evidence="1">
    <location>
        <begin position="832"/>
        <end position="846"/>
    </location>
</feature>
<evidence type="ECO:0000313" key="3">
    <source>
        <dbReference type="Proteomes" id="UP001586593"/>
    </source>
</evidence>
<feature type="compositionally biased region" description="Basic and acidic residues" evidence="1">
    <location>
        <begin position="721"/>
        <end position="736"/>
    </location>
</feature>
<organism evidence="2 3">
    <name type="scientific">Phialemonium thermophilum</name>
    <dbReference type="NCBI Taxonomy" id="223376"/>
    <lineage>
        <taxon>Eukaryota</taxon>
        <taxon>Fungi</taxon>
        <taxon>Dikarya</taxon>
        <taxon>Ascomycota</taxon>
        <taxon>Pezizomycotina</taxon>
        <taxon>Sordariomycetes</taxon>
        <taxon>Sordariomycetidae</taxon>
        <taxon>Cephalothecales</taxon>
        <taxon>Cephalothecaceae</taxon>
        <taxon>Phialemonium</taxon>
    </lineage>
</organism>
<feature type="compositionally biased region" description="Basic and acidic residues" evidence="1">
    <location>
        <begin position="475"/>
        <end position="488"/>
    </location>
</feature>
<dbReference type="Proteomes" id="UP001586593">
    <property type="component" value="Unassembled WGS sequence"/>
</dbReference>
<comment type="caution">
    <text evidence="2">The sequence shown here is derived from an EMBL/GenBank/DDBJ whole genome shotgun (WGS) entry which is preliminary data.</text>
</comment>
<feature type="region of interest" description="Disordered" evidence="1">
    <location>
        <begin position="601"/>
        <end position="903"/>
    </location>
</feature>
<feature type="region of interest" description="Disordered" evidence="1">
    <location>
        <begin position="84"/>
        <end position="260"/>
    </location>
</feature>
<feature type="compositionally biased region" description="Polar residues" evidence="1">
    <location>
        <begin position="538"/>
        <end position="557"/>
    </location>
</feature>
<feature type="compositionally biased region" description="Low complexity" evidence="1">
    <location>
        <begin position="658"/>
        <end position="670"/>
    </location>
</feature>
<evidence type="ECO:0000313" key="2">
    <source>
        <dbReference type="EMBL" id="KAL1855878.1"/>
    </source>
</evidence>
<evidence type="ECO:0000256" key="1">
    <source>
        <dbReference type="SAM" id="MobiDB-lite"/>
    </source>
</evidence>
<proteinExistence type="predicted"/>
<accession>A0ABR3W8J6</accession>
<gene>
    <name evidence="2" type="ORF">VTK73DRAFT_8426</name>
</gene>
<feature type="region of interest" description="Disordered" evidence="1">
    <location>
        <begin position="978"/>
        <end position="1090"/>
    </location>
</feature>
<feature type="compositionally biased region" description="Low complexity" evidence="1">
    <location>
        <begin position="797"/>
        <end position="807"/>
    </location>
</feature>
<feature type="compositionally biased region" description="Low complexity" evidence="1">
    <location>
        <begin position="511"/>
        <end position="522"/>
    </location>
</feature>
<feature type="compositionally biased region" description="Basic and acidic residues" evidence="1">
    <location>
        <begin position="695"/>
        <end position="712"/>
    </location>
</feature>
<feature type="compositionally biased region" description="Basic and acidic residues" evidence="1">
    <location>
        <begin position="331"/>
        <end position="340"/>
    </location>
</feature>
<feature type="compositionally biased region" description="Polar residues" evidence="1">
    <location>
        <begin position="437"/>
        <end position="472"/>
    </location>
</feature>
<feature type="compositionally biased region" description="Polar residues" evidence="1">
    <location>
        <begin position="341"/>
        <end position="351"/>
    </location>
</feature>
<feature type="compositionally biased region" description="Basic and acidic residues" evidence="1">
    <location>
        <begin position="400"/>
        <end position="418"/>
    </location>
</feature>
<feature type="compositionally biased region" description="Polar residues" evidence="1">
    <location>
        <begin position="364"/>
        <end position="373"/>
    </location>
</feature>
<feature type="compositionally biased region" description="Pro residues" evidence="1">
    <location>
        <begin position="1007"/>
        <end position="1018"/>
    </location>
</feature>
<protein>
    <submittedName>
        <fullName evidence="2">Uncharacterized protein</fullName>
    </submittedName>
</protein>
<sequence length="1200" mass="128747">MASVQPAPPLPTRTSFQRMLELEKKYKLERLQSSPLTSTASSPTSEAPNQHHRGPLHLVRSADSLSHYQNDLMLKAVRRNAALPSLSITIPPPSADGKLRGEAVRETESELPAGDSAAEPEPLQKSVKFLAPDSESEDDSDQSSICQSPSWEGYGQKKMEKKKEAERRRKEREKAEREARAAKKRVSSRLSKAPPVSMRPLPRVMERSNSAPSLAARSPPQTARVHQLPAVRDETEWSEQHSAQFRPGSPHNSDITGLASDSFLGGHRLELERAEAREAAANRDALATAQTSGSFRDMHSHGSARDPRHHPFYNPNALGEDTSHTALSSSAEKHDSRQSQDSRPPSASRTPQLRHMSGERHLGRNQSTQNVARNQRLREALSNQTPSMPPAAASSQKQLQRSDRGRPGDGYVRHQRDQSTERALAGLMDDQLVSTASISGQTSTRSSFQHTRHSSFSYDGRSATFTSASQPACSDRGEHSTESGREPIDYFSLPDRQVSLTSRADQDAHSSRSSQSATTKSTKGGDSHDTPPTAPEIDTSSGGQPGSAATKSATSPGSGKIRGIKGVMAGFHRQPSQGTPGAVKVPPYFTVRAKMASYGTPTVQTATIPATADVPRPPKPVHGEYGNPATQNPHSEFRISEGSSSSSNYDDVSPLPSPTTTPDTSRPQSTKGTPTMAPVDAPKAKTGRSAALGQDDDKTLGRLSEGDSDRSVSDNITPRPDGPDGNDHMNAEDRWSRTAMPLNIDFETQSVFSNNDDDEARPKEITPTQKLDGEATKHEKTLEFAEPGASFGVQRTAHAGSAAASAGPDNLGTSAGARNLSAGRNGTPCIPERSRSRDLQEDEQPKDSSSIGENDRLLSKEKVATTNKGKEKDHRALRKERKLRQKKETGEKKPDGESEDGVEAVVNPVRSASSLSTASPTLLSARFMSPIGGFVPSYGFGSNPFFVDFSEIGKAASTETAKVSLPLNVTATAKITVHGPAPARSKSPRAASPSARLGARKVRSLPSPEPQQQPPPQQQKPASAKSPASVSSSSASASSSPSLGPQRKAVSPSPAPKSTSTPVSILKPSSPPQPVVGPSLGDPAADSKPHMLSAIPKHMQQQQQQQPQQAAVRVAASHPEVRMAPIAKMFVECCSCRYYHDMPSKLYECMARPDAVVEDRALGISGAITTMVKCPWCQHNMSTSCCAGYAAVVYVKEKLH</sequence>
<feature type="region of interest" description="Disordered" evidence="1">
    <location>
        <begin position="274"/>
        <end position="418"/>
    </location>
</feature>
<feature type="compositionally biased region" description="Basic and acidic residues" evidence="1">
    <location>
        <begin position="886"/>
        <end position="896"/>
    </location>
</feature>
<feature type="compositionally biased region" description="Basic and acidic residues" evidence="1">
    <location>
        <begin position="155"/>
        <end position="181"/>
    </location>
</feature>
<feature type="compositionally biased region" description="Low complexity" evidence="1">
    <location>
        <begin position="1019"/>
        <end position="1064"/>
    </location>
</feature>
<feature type="compositionally biased region" description="Low complexity" evidence="1">
    <location>
        <begin position="980"/>
        <end position="997"/>
    </location>
</feature>
<keyword evidence="3" id="KW-1185">Reference proteome</keyword>
<feature type="region of interest" description="Disordered" evidence="1">
    <location>
        <begin position="27"/>
        <end position="62"/>
    </location>
</feature>
<feature type="compositionally biased region" description="Basic and acidic residues" evidence="1">
    <location>
        <begin position="296"/>
        <end position="306"/>
    </location>
</feature>
<feature type="compositionally biased region" description="Basic residues" evidence="1">
    <location>
        <begin position="875"/>
        <end position="885"/>
    </location>
</feature>
<feature type="region of interest" description="Disordered" evidence="1">
    <location>
        <begin position="437"/>
        <end position="583"/>
    </location>
</feature>
<dbReference type="EMBL" id="JAZHXJ010000608">
    <property type="protein sequence ID" value="KAL1855878.1"/>
    <property type="molecule type" value="Genomic_DNA"/>
</dbReference>
<feature type="compositionally biased region" description="Basic and acidic residues" evidence="1">
    <location>
        <begin position="97"/>
        <end position="108"/>
    </location>
</feature>
<feature type="compositionally biased region" description="Basic and acidic residues" evidence="1">
    <location>
        <begin position="771"/>
        <end position="783"/>
    </location>
</feature>
<name>A0ABR3W8J6_9PEZI</name>